<dbReference type="Proteomes" id="UP001410394">
    <property type="component" value="Unassembled WGS sequence"/>
</dbReference>
<gene>
    <name evidence="2" type="ORF">ABDB84_13270</name>
</gene>
<evidence type="ECO:0000313" key="3">
    <source>
        <dbReference type="Proteomes" id="UP001410394"/>
    </source>
</evidence>
<dbReference type="RefSeq" id="WP_345920227.1">
    <property type="nucleotide sequence ID" value="NZ_JBDIVE010000007.1"/>
</dbReference>
<accession>A0ABU9Z143</accession>
<feature type="domain" description="Phasin" evidence="1">
    <location>
        <begin position="8"/>
        <end position="105"/>
    </location>
</feature>
<keyword evidence="3" id="KW-1185">Reference proteome</keyword>
<comment type="caution">
    <text evidence="2">The sequence shown here is derived from an EMBL/GenBank/DDBJ whole genome shotgun (WGS) entry which is preliminary data.</text>
</comment>
<evidence type="ECO:0000259" key="1">
    <source>
        <dbReference type="Pfam" id="PF09361"/>
    </source>
</evidence>
<dbReference type="Pfam" id="PF09361">
    <property type="entry name" value="Phasin_2"/>
    <property type="match status" value="1"/>
</dbReference>
<protein>
    <submittedName>
        <fullName evidence="2">Phasin family protein</fullName>
    </submittedName>
</protein>
<organism evidence="2 3">
    <name type="scientific">Uliginosibacterium sediminicola</name>
    <dbReference type="NCBI Taxonomy" id="2024550"/>
    <lineage>
        <taxon>Bacteria</taxon>
        <taxon>Pseudomonadati</taxon>
        <taxon>Pseudomonadota</taxon>
        <taxon>Betaproteobacteria</taxon>
        <taxon>Rhodocyclales</taxon>
        <taxon>Zoogloeaceae</taxon>
        <taxon>Uliginosibacterium</taxon>
    </lineage>
</organism>
<sequence length="169" mass="18586">MSNNAEQTVAALQKKNLESAMKLAQLSIENSQRILQLQMQTAKDLFEDGVANVQSLTQIKTPNEAMELRARYAQQAAEKMFSTSRTIAEITAELQHEMSKLVSEQLTSGSQEMIEAMQGFLKGMPLNSHAAAEAMQSTFEAARKTLEQVAKASSDAFSAVAQTEKKSRK</sequence>
<reference evidence="2 3" key="1">
    <citation type="journal article" date="2018" name="Int. J. Syst. Evol. Microbiol.">
        <title>Uliginosibacterium sediminicola sp. nov., isolated from freshwater sediment.</title>
        <authorList>
            <person name="Hwang W.M."/>
            <person name="Kim S.M."/>
            <person name="Kang K."/>
            <person name="Ahn T.Y."/>
        </authorList>
    </citation>
    <scope>NUCLEOTIDE SEQUENCE [LARGE SCALE GENOMIC DNA]</scope>
    <source>
        <strain evidence="2 3">M1-21</strain>
    </source>
</reference>
<name>A0ABU9Z143_9RHOO</name>
<dbReference type="EMBL" id="JBDIVE010000007">
    <property type="protein sequence ID" value="MEN3069457.1"/>
    <property type="molecule type" value="Genomic_DNA"/>
</dbReference>
<proteinExistence type="predicted"/>
<evidence type="ECO:0000313" key="2">
    <source>
        <dbReference type="EMBL" id="MEN3069457.1"/>
    </source>
</evidence>
<dbReference type="InterPro" id="IPR018968">
    <property type="entry name" value="Phasin"/>
</dbReference>
<dbReference type="InterPro" id="IPR010127">
    <property type="entry name" value="Phasin_subfam-1"/>
</dbReference>
<dbReference type="NCBIfam" id="TIGR01841">
    <property type="entry name" value="phasin"/>
    <property type="match status" value="1"/>
</dbReference>